<evidence type="ECO:0000313" key="3">
    <source>
        <dbReference type="Proteomes" id="UP000325141"/>
    </source>
</evidence>
<evidence type="ECO:0000313" key="2">
    <source>
        <dbReference type="EMBL" id="KAA5533040.1"/>
    </source>
</evidence>
<protein>
    <recommendedName>
        <fullName evidence="4">NlpE N-terminal domain-containing protein</fullName>
    </recommendedName>
</protein>
<keyword evidence="1" id="KW-0732">Signal</keyword>
<dbReference type="Proteomes" id="UP000325141">
    <property type="component" value="Unassembled WGS sequence"/>
</dbReference>
<evidence type="ECO:0008006" key="4">
    <source>
        <dbReference type="Google" id="ProtNLM"/>
    </source>
</evidence>
<dbReference type="EMBL" id="VWSG01000009">
    <property type="protein sequence ID" value="KAA5533040.1"/>
    <property type="molecule type" value="Genomic_DNA"/>
</dbReference>
<feature type="signal peptide" evidence="1">
    <location>
        <begin position="1"/>
        <end position="18"/>
    </location>
</feature>
<gene>
    <name evidence="2" type="ORF">F0460_12110</name>
</gene>
<dbReference type="AlphaFoldDB" id="A0A5M6CF31"/>
<sequence>MKKILLIFAFLLANVSFAQVLIAQELYEGTISKDIKVSFYLKIEEDDCPRTVVSAIYKYQNNKQDNWILLETTFSEQKQQYTFVEHFNTGLMLLHRSGNELKGTWISPDGKKQLPVQLTKVKTSKEQIEKLEDTLEKEHYNAYDC</sequence>
<dbReference type="RefSeq" id="WP_150013572.1">
    <property type="nucleotide sequence ID" value="NZ_VWSG01000009.1"/>
</dbReference>
<keyword evidence="3" id="KW-1185">Reference proteome</keyword>
<accession>A0A5M6CF31</accession>
<organism evidence="2 3">
    <name type="scientific">Paenimyroides baculatum</name>
    <dbReference type="NCBI Taxonomy" id="2608000"/>
    <lineage>
        <taxon>Bacteria</taxon>
        <taxon>Pseudomonadati</taxon>
        <taxon>Bacteroidota</taxon>
        <taxon>Flavobacteriia</taxon>
        <taxon>Flavobacteriales</taxon>
        <taxon>Flavobacteriaceae</taxon>
        <taxon>Paenimyroides</taxon>
    </lineage>
</organism>
<evidence type="ECO:0000256" key="1">
    <source>
        <dbReference type="SAM" id="SignalP"/>
    </source>
</evidence>
<feature type="chain" id="PRO_5024347429" description="NlpE N-terminal domain-containing protein" evidence="1">
    <location>
        <begin position="19"/>
        <end position="145"/>
    </location>
</feature>
<proteinExistence type="predicted"/>
<reference evidence="2 3" key="1">
    <citation type="submission" date="2019-09" db="EMBL/GenBank/DDBJ databases">
        <title>Genome sequence and assembly of Flavobacterium sp.</title>
        <authorList>
            <person name="Chhetri G."/>
        </authorList>
    </citation>
    <scope>NUCLEOTIDE SEQUENCE [LARGE SCALE GENOMIC DNA]</scope>
    <source>
        <strain evidence="2 3">SNL9</strain>
    </source>
</reference>
<comment type="caution">
    <text evidence="2">The sequence shown here is derived from an EMBL/GenBank/DDBJ whole genome shotgun (WGS) entry which is preliminary data.</text>
</comment>
<name>A0A5M6CF31_9FLAO</name>